<evidence type="ECO:0000256" key="5">
    <source>
        <dbReference type="SAM" id="Phobius"/>
    </source>
</evidence>
<evidence type="ECO:0000256" key="1">
    <source>
        <dbReference type="ARBA" id="ARBA00004127"/>
    </source>
</evidence>
<evidence type="ECO:0000256" key="2">
    <source>
        <dbReference type="ARBA" id="ARBA00022692"/>
    </source>
</evidence>
<dbReference type="GO" id="GO:0030026">
    <property type="term" value="P:intracellular manganese ion homeostasis"/>
    <property type="evidence" value="ECO:0007669"/>
    <property type="project" value="InterPro"/>
</dbReference>
<dbReference type="GO" id="GO:0005384">
    <property type="term" value="F:manganese ion transmembrane transporter activity"/>
    <property type="evidence" value="ECO:0007669"/>
    <property type="project" value="InterPro"/>
</dbReference>
<protein>
    <recommendedName>
        <fullName evidence="7">Nodulin 21-related protein</fullName>
    </recommendedName>
</protein>
<dbReference type="InterPro" id="IPR008217">
    <property type="entry name" value="Ccc1_fam"/>
</dbReference>
<evidence type="ECO:0008006" key="7">
    <source>
        <dbReference type="Google" id="ProtNLM"/>
    </source>
</evidence>
<evidence type="ECO:0000256" key="4">
    <source>
        <dbReference type="ARBA" id="ARBA00023136"/>
    </source>
</evidence>
<gene>
    <name evidence="6" type="ORF">MNBD_ALPHA12-435</name>
</gene>
<name>A0A3B0TT10_9ZZZZ</name>
<dbReference type="AlphaFoldDB" id="A0A3B0TT10"/>
<sequence>MDHSHEPEDIAARLAVGPKINYLRDWIYGGIDGAVTTFAIVAGVIGADLSAGIVLILGAANLLADGFSMAAANYSGTKADNDDVDRIRQIELRHIRMHPEGEREELRQIYQAKGFEGEELESMVELLSRQESVWLETMLREEHGLSSVKRSPIKAALATFIAFITCGAVPLVPFVFGMQAGPLTATLATALVFFIIGAMKSAWSTQRWYWSGIETFIIGIAAAGMAFAVGVLLRGLAG</sequence>
<feature type="transmembrane region" description="Helical" evidence="5">
    <location>
        <begin position="155"/>
        <end position="176"/>
    </location>
</feature>
<comment type="subcellular location">
    <subcellularLocation>
        <location evidence="1">Endomembrane system</location>
        <topology evidence="1">Multi-pass membrane protein</topology>
    </subcellularLocation>
</comment>
<dbReference type="EMBL" id="UOEO01000183">
    <property type="protein sequence ID" value="VAW21761.1"/>
    <property type="molecule type" value="Genomic_DNA"/>
</dbReference>
<evidence type="ECO:0000313" key="6">
    <source>
        <dbReference type="EMBL" id="VAW21761.1"/>
    </source>
</evidence>
<organism evidence="6">
    <name type="scientific">hydrothermal vent metagenome</name>
    <dbReference type="NCBI Taxonomy" id="652676"/>
    <lineage>
        <taxon>unclassified sequences</taxon>
        <taxon>metagenomes</taxon>
        <taxon>ecological metagenomes</taxon>
    </lineage>
</organism>
<keyword evidence="2 5" id="KW-0812">Transmembrane</keyword>
<dbReference type="PANTHER" id="PTHR31851">
    <property type="entry name" value="FE(2+)/MN(2+) TRANSPORTER PCL1"/>
    <property type="match status" value="1"/>
</dbReference>
<dbReference type="GO" id="GO:0012505">
    <property type="term" value="C:endomembrane system"/>
    <property type="evidence" value="ECO:0007669"/>
    <property type="project" value="UniProtKB-SubCell"/>
</dbReference>
<feature type="transmembrane region" description="Helical" evidence="5">
    <location>
        <begin position="182"/>
        <end position="203"/>
    </location>
</feature>
<evidence type="ECO:0000256" key="3">
    <source>
        <dbReference type="ARBA" id="ARBA00022989"/>
    </source>
</evidence>
<keyword evidence="4 5" id="KW-0472">Membrane</keyword>
<dbReference type="Pfam" id="PF01988">
    <property type="entry name" value="VIT1"/>
    <property type="match status" value="1"/>
</dbReference>
<feature type="transmembrane region" description="Helical" evidence="5">
    <location>
        <begin position="38"/>
        <end position="64"/>
    </location>
</feature>
<accession>A0A3B0TT10</accession>
<keyword evidence="3 5" id="KW-1133">Transmembrane helix</keyword>
<feature type="transmembrane region" description="Helical" evidence="5">
    <location>
        <begin position="215"/>
        <end position="237"/>
    </location>
</feature>
<reference evidence="6" key="1">
    <citation type="submission" date="2018-06" db="EMBL/GenBank/DDBJ databases">
        <authorList>
            <person name="Zhirakovskaya E."/>
        </authorList>
    </citation>
    <scope>NUCLEOTIDE SEQUENCE</scope>
</reference>
<proteinExistence type="predicted"/>